<name>A0A8S3WR43_PARAO</name>
<accession>A0A8S3WR43</accession>
<sequence length="150" mass="17232">MSNIDEVASTISHDELLEITQSSLCTLLNCDSVLSDLPSDIIIEEILSQIAVEHGQSISIFISREEEPALKVIVPQKATVWDLKKAIARHFEIHQKRTGIKVKISWKYIWKTYDLNFDGIILDNNNSFIEDYGVTNKVTLSFKKRRRKNK</sequence>
<keyword evidence="3" id="KW-1185">Reference proteome</keyword>
<reference evidence="2" key="1">
    <citation type="submission" date="2021-04" db="EMBL/GenBank/DDBJ databases">
        <authorList>
            <person name="Tunstrom K."/>
        </authorList>
    </citation>
    <scope>NUCLEOTIDE SEQUENCE</scope>
</reference>
<evidence type="ECO:0000313" key="2">
    <source>
        <dbReference type="EMBL" id="CAG4976173.1"/>
    </source>
</evidence>
<dbReference type="EMBL" id="CAJQZP010000667">
    <property type="protein sequence ID" value="CAG4976173.1"/>
    <property type="molecule type" value="Genomic_DNA"/>
</dbReference>
<protein>
    <submittedName>
        <fullName evidence="2">(apollo) hypothetical protein</fullName>
    </submittedName>
</protein>
<dbReference type="GO" id="GO:0000398">
    <property type="term" value="P:mRNA splicing, via spliceosome"/>
    <property type="evidence" value="ECO:0007669"/>
    <property type="project" value="InterPro"/>
</dbReference>
<evidence type="ECO:0000313" key="3">
    <source>
        <dbReference type="Proteomes" id="UP000691718"/>
    </source>
</evidence>
<dbReference type="InterPro" id="IPR040610">
    <property type="entry name" value="SNRNP25_ubiquitin"/>
</dbReference>
<feature type="domain" description="SNRNP25 ubiquitin-like" evidence="1">
    <location>
        <begin position="59"/>
        <end position="145"/>
    </location>
</feature>
<dbReference type="AlphaFoldDB" id="A0A8S3WR43"/>
<dbReference type="PANTHER" id="PTHR14942">
    <property type="entry name" value="U11/U12 SMALL NUCLEAR RIBONUCLEOPROTEIN 25 KDA PROTEIN"/>
    <property type="match status" value="1"/>
</dbReference>
<organism evidence="2 3">
    <name type="scientific">Parnassius apollo</name>
    <name type="common">Apollo butterfly</name>
    <name type="synonym">Papilio apollo</name>
    <dbReference type="NCBI Taxonomy" id="110799"/>
    <lineage>
        <taxon>Eukaryota</taxon>
        <taxon>Metazoa</taxon>
        <taxon>Ecdysozoa</taxon>
        <taxon>Arthropoda</taxon>
        <taxon>Hexapoda</taxon>
        <taxon>Insecta</taxon>
        <taxon>Pterygota</taxon>
        <taxon>Neoptera</taxon>
        <taxon>Endopterygota</taxon>
        <taxon>Lepidoptera</taxon>
        <taxon>Glossata</taxon>
        <taxon>Ditrysia</taxon>
        <taxon>Papilionoidea</taxon>
        <taxon>Papilionidae</taxon>
        <taxon>Parnassiinae</taxon>
        <taxon>Parnassini</taxon>
        <taxon>Parnassius</taxon>
        <taxon>Parnassius</taxon>
    </lineage>
</organism>
<dbReference type="InterPro" id="IPR039690">
    <property type="entry name" value="SNRNP25"/>
</dbReference>
<dbReference type="Proteomes" id="UP000691718">
    <property type="component" value="Unassembled WGS sequence"/>
</dbReference>
<dbReference type="OrthoDB" id="72819at2759"/>
<dbReference type="Pfam" id="PF18036">
    <property type="entry name" value="Ubiquitin_4"/>
    <property type="match status" value="1"/>
</dbReference>
<dbReference type="CDD" id="cd17058">
    <property type="entry name" value="Ubl_SNRNP25"/>
    <property type="match status" value="1"/>
</dbReference>
<comment type="caution">
    <text evidence="2">The sequence shown here is derived from an EMBL/GenBank/DDBJ whole genome shotgun (WGS) entry which is preliminary data.</text>
</comment>
<gene>
    <name evidence="2" type="ORF">PAPOLLO_LOCUS9226</name>
</gene>
<dbReference type="PANTHER" id="PTHR14942:SF0">
    <property type="entry name" value="U11_U12 SMALL NUCLEAR RIBONUCLEOPROTEIN 25 KDA PROTEIN"/>
    <property type="match status" value="1"/>
</dbReference>
<evidence type="ECO:0000259" key="1">
    <source>
        <dbReference type="Pfam" id="PF18036"/>
    </source>
</evidence>
<dbReference type="GO" id="GO:0005689">
    <property type="term" value="C:U12-type spliceosomal complex"/>
    <property type="evidence" value="ECO:0007669"/>
    <property type="project" value="TreeGrafter"/>
</dbReference>
<proteinExistence type="predicted"/>